<dbReference type="RefSeq" id="WP_186658394.1">
    <property type="nucleotide sequence ID" value="NZ_CP077095.1"/>
</dbReference>
<keyword evidence="2" id="KW-1185">Reference proteome</keyword>
<sequence length="74" mass="8588">MKTAHRINELANQLNELQACLGRPSRRTREKIVAAQRLAAELAFLVEEWQLETLRIPEAERGMYRTPNPYCALH</sequence>
<organism evidence="1 2">
    <name type="scientific">Pseudomonas xantholysinigenes</name>
    <dbReference type="NCBI Taxonomy" id="2745490"/>
    <lineage>
        <taxon>Bacteria</taxon>
        <taxon>Pseudomonadati</taxon>
        <taxon>Pseudomonadota</taxon>
        <taxon>Gammaproteobacteria</taxon>
        <taxon>Pseudomonadales</taxon>
        <taxon>Pseudomonadaceae</taxon>
        <taxon>Pseudomonas</taxon>
    </lineage>
</organism>
<reference evidence="1 2" key="2">
    <citation type="journal article" date="2021" name="Microorganisms">
        <title>The Ever-Expanding Pseudomonas Genus: Description of 43 New Species and Partition of the Pseudomonas putida Group.</title>
        <authorList>
            <person name="Girard L."/>
            <person name="Lood C."/>
            <person name="Hofte M."/>
            <person name="Vandamme P."/>
            <person name="Rokni-Zadeh H."/>
            <person name="van Noort V."/>
            <person name="Lavigne R."/>
            <person name="De Mot R."/>
        </authorList>
    </citation>
    <scope>NUCLEOTIDE SEQUENCE [LARGE SCALE GENOMIC DNA]</scope>
    <source>
        <strain evidence="1 2">RW9S1A</strain>
    </source>
</reference>
<dbReference type="EMBL" id="CP077095">
    <property type="protein sequence ID" value="QXI37528.1"/>
    <property type="molecule type" value="Genomic_DNA"/>
</dbReference>
<evidence type="ECO:0000313" key="1">
    <source>
        <dbReference type="EMBL" id="QXI37528.1"/>
    </source>
</evidence>
<reference evidence="1 2" key="1">
    <citation type="journal article" date="2020" name="Microorganisms">
        <title>Reliable Identification of Environmental Pseudomonas Isolates Using the rpoD Gene.</title>
        <authorList>
            <consortium name="The Broad Institute Genome Sequencing Platform"/>
            <person name="Girard L."/>
            <person name="Lood C."/>
            <person name="Rokni-Zadeh H."/>
            <person name="van Noort V."/>
            <person name="Lavigne R."/>
            <person name="De Mot R."/>
        </authorList>
    </citation>
    <scope>NUCLEOTIDE SEQUENCE [LARGE SCALE GENOMIC DNA]</scope>
    <source>
        <strain evidence="1 2">RW9S1A</strain>
    </source>
</reference>
<dbReference type="KEGG" id="pxn:HU772_019650"/>
<evidence type="ECO:0000313" key="2">
    <source>
        <dbReference type="Proteomes" id="UP000633418"/>
    </source>
</evidence>
<dbReference type="AlphaFoldDB" id="A0A9E6PUV3"/>
<dbReference type="Proteomes" id="UP000633418">
    <property type="component" value="Chromosome"/>
</dbReference>
<accession>A0A9E6PUV3</accession>
<proteinExistence type="predicted"/>
<protein>
    <submittedName>
        <fullName evidence="1">Uncharacterized protein</fullName>
    </submittedName>
</protein>
<gene>
    <name evidence="1" type="ORF">HU772_019650</name>
</gene>
<name>A0A9E6PUV3_9PSED</name>